<evidence type="ECO:0000256" key="1">
    <source>
        <dbReference type="ARBA" id="ARBA00004613"/>
    </source>
</evidence>
<dbReference type="GO" id="GO:0005576">
    <property type="term" value="C:extracellular region"/>
    <property type="evidence" value="ECO:0007669"/>
    <property type="project" value="UniProtKB-SubCell"/>
</dbReference>
<dbReference type="PRINTS" id="PR00258">
    <property type="entry name" value="SPERACTRCPTR"/>
</dbReference>
<keyword evidence="3 12" id="KW-0812">Transmembrane</keyword>
<dbReference type="AlphaFoldDB" id="A0A287BS67"/>
<feature type="disulfide bond" evidence="11">
    <location>
        <begin position="420"/>
        <end position="481"/>
    </location>
</feature>
<evidence type="ECO:0000256" key="5">
    <source>
        <dbReference type="ARBA" id="ARBA00022737"/>
    </source>
</evidence>
<dbReference type="PANTHER" id="PTHR19331:SF468">
    <property type="entry name" value="SCAVENGER RECEPTOR CYSTEINE-RICH TYPE 1 PROTEIN M160"/>
    <property type="match status" value="1"/>
</dbReference>
<keyword evidence="5" id="KW-0677">Repeat</keyword>
<feature type="disulfide bond" evidence="11">
    <location>
        <begin position="512"/>
        <end position="576"/>
    </location>
</feature>
<dbReference type="FunFam" id="3.10.250.10:FF:000003">
    <property type="entry name" value="Deleted in malignant brain tumors 1"/>
    <property type="match status" value="2"/>
</dbReference>
<dbReference type="FunFam" id="3.10.250.10:FF:000012">
    <property type="entry name" value="CD163 molecule like 1"/>
    <property type="match status" value="1"/>
</dbReference>
<evidence type="ECO:0000256" key="6">
    <source>
        <dbReference type="ARBA" id="ARBA00022989"/>
    </source>
</evidence>
<dbReference type="SMR" id="A0A287BS67"/>
<dbReference type="SUPFAM" id="SSF56487">
    <property type="entry name" value="SRCR-like"/>
    <property type="match status" value="6"/>
</dbReference>
<accession>A0A287BS67</accession>
<feature type="disulfide bond" evidence="11">
    <location>
        <begin position="556"/>
        <end position="566"/>
    </location>
</feature>
<evidence type="ECO:0000256" key="8">
    <source>
        <dbReference type="ARBA" id="ARBA00023157"/>
    </source>
</evidence>
<dbReference type="Pfam" id="PF00530">
    <property type="entry name" value="SRCR"/>
    <property type="match status" value="6"/>
</dbReference>
<dbReference type="eggNOG" id="ENOG502QQ5W">
    <property type="taxonomic scope" value="Eukaryota"/>
</dbReference>
<reference evidence="14" key="2">
    <citation type="submission" date="2025-08" db="UniProtKB">
        <authorList>
            <consortium name="Ensembl"/>
        </authorList>
    </citation>
    <scope>IDENTIFICATION</scope>
</reference>
<name>A0A287BS67_PIG</name>
<protein>
    <recommendedName>
        <fullName evidence="13">SRCR domain-containing protein</fullName>
    </recommendedName>
</protein>
<feature type="domain" description="SRCR" evidence="13">
    <location>
        <begin position="382"/>
        <end position="482"/>
    </location>
</feature>
<evidence type="ECO:0000256" key="4">
    <source>
        <dbReference type="ARBA" id="ARBA00022729"/>
    </source>
</evidence>
<evidence type="ECO:0000256" key="2">
    <source>
        <dbReference type="ARBA" id="ARBA00022525"/>
    </source>
</evidence>
<evidence type="ECO:0000256" key="9">
    <source>
        <dbReference type="ARBA" id="ARBA00023180"/>
    </source>
</evidence>
<dbReference type="InterPro" id="IPR036772">
    <property type="entry name" value="SRCR-like_dom_sf"/>
</dbReference>
<dbReference type="GO" id="GO:0012505">
    <property type="term" value="C:endomembrane system"/>
    <property type="evidence" value="ECO:0007669"/>
    <property type="project" value="UniProtKB-SubCell"/>
</dbReference>
<proteinExistence type="predicted"/>
<dbReference type="SMART" id="SM00202">
    <property type="entry name" value="SR"/>
    <property type="match status" value="6"/>
</dbReference>
<feature type="disulfide bond" evidence="11">
    <location>
        <begin position="63"/>
        <end position="124"/>
    </location>
</feature>
<feature type="domain" description="SRCR" evidence="13">
    <location>
        <begin position="128"/>
        <end position="206"/>
    </location>
</feature>
<dbReference type="FunFam" id="3.10.250.10:FF:000004">
    <property type="entry name" value="Scavenger receptor cysteine-rich type 1 protein M130"/>
    <property type="match status" value="2"/>
</dbReference>
<evidence type="ECO:0000256" key="11">
    <source>
        <dbReference type="PROSITE-ProRule" id="PRU00196"/>
    </source>
</evidence>
<feature type="disulfide bond" evidence="11">
    <location>
        <begin position="644"/>
        <end position="705"/>
    </location>
</feature>
<comment type="subcellular location">
    <subcellularLocation>
        <location evidence="10">Endomembrane system</location>
        <topology evidence="10">Single-pass membrane protein</topology>
    </subcellularLocation>
    <subcellularLocation>
        <location evidence="1">Secreted</location>
    </subcellularLocation>
</comment>
<keyword evidence="8 11" id="KW-1015">Disulfide bond</keyword>
<dbReference type="Ensembl" id="ENSSSCT00000048811.2">
    <property type="protein sequence ID" value="ENSSSCP00000059364.2"/>
    <property type="gene ID" value="ENSSSCG00000031085.2"/>
</dbReference>
<keyword evidence="7 12" id="KW-0472">Membrane</keyword>
<sequence>MGPENPSPSLCKCLLLTLSSDSNLLRLVNGGSRCTGRVEILHQGSWGTICDDYWDLNDVNVVCRQLGCGEGIEAKVLAHFGAGSGRIWLSKVNCTGKESHLWKCTSPGWEQHNCNHEEDAGVICSGFVRLVGGNGPCSGRVEVHSGEDWTPVSDGNFTFPTAQVICVELGCGKAVSVLGQRPLRGSGNQVWPEEFRCKGEESMLWSSVQVVCSVRLMRNGTSQCAGRVEMNISGGWRTLCASHWTMANANVVCRQLGCGVALSTPKGAEGGDPMWKARFHCSGAESFLWHCPVTALGVPDCAHGNTASTILSILELYIKSSSVFPFVSNFMNSELCLGFTHDVVCRRNQTQVLPQCNDSLSEPAGSAASEEGTANCSDSRQLRLVDGGSYCSGRVEILRQGSWGTVCDDSWDLDDAHVVCRQLGCGEALSAPGSAHFGAGSGRIWLDDVNCTGKESHLWQCPSRGWGQHNCRHKEDAGVICSESLALRVVSEDQECAGWLEVFYNGTWGGVCRSPMEDITLSIICRQLGCGDSGTLNSSVAFREGSRPRWVDLIQCRKTDRSLWECPSDPWNYNSCYPKEETYVSCAGRRPKSCPAAVPCTDKEKLRLRGGNSLCSGRVEVWHSGSWGTVCDDSWSLAEAEVVCQQLGCGHALEALRDAAFGPGSGSIWLDEVQCRGRESSLWDCAAGPWGQSDCKHEEDAGVRCSGERTTVPPTRGSTTAGSAPVLGLFSLPGILCIILGALLFLVLVILGIQLHRWRAEHQALSAFEDAVDEGLYQEIDDLIKPEKEDLLDSPGVSHALCSLHELAVCYL</sequence>
<reference evidence="14" key="1">
    <citation type="journal article" date="2020" name="Gigascience">
        <title>An improved pig reference genome sequence to enable pig genetics and genomics research.</title>
        <authorList>
            <person name="Warr A."/>
            <person name="Affara N."/>
            <person name="Aken B."/>
            <person name="Beiki H."/>
            <person name="Bickhart D.M."/>
            <person name="Billis K."/>
            <person name="Chow W."/>
            <person name="Eory L."/>
            <person name="Finlayson H.A."/>
            <person name="Flicek P."/>
            <person name="Giron C.G."/>
            <person name="Griffin D.K."/>
            <person name="Hall R."/>
            <person name="Hannum G."/>
            <person name="Hourlier T."/>
            <person name="Howe K."/>
            <person name="Hume D.A."/>
            <person name="Izuogu O."/>
            <person name="Kim K."/>
            <person name="Koren S."/>
            <person name="Liu H."/>
            <person name="Manchanda N."/>
            <person name="Martin F.J."/>
            <person name="Nonneman D.J."/>
            <person name="O'Connor R.E."/>
            <person name="Phillippy A.M."/>
            <person name="Rohrer G.A."/>
            <person name="Rosen B.D."/>
            <person name="Rund L.A."/>
            <person name="Sargent C.A."/>
            <person name="Schook L.B."/>
            <person name="Schroeder S.G."/>
            <person name="Schwartz A.S."/>
            <person name="Skinner B.M."/>
            <person name="Talbot R."/>
            <person name="Tseng E."/>
            <person name="Tuggle C.K."/>
            <person name="Watson M."/>
            <person name="Smith T.P.L."/>
            <person name="Archibald A.L."/>
        </authorList>
    </citation>
    <scope>NUCLEOTIDE SEQUENCE [LARGE SCALE GENOMIC DNA]</scope>
    <source>
        <strain evidence="14">Duroc</strain>
    </source>
</reference>
<keyword evidence="2" id="KW-0964">Secreted</keyword>
<evidence type="ECO:0000313" key="14">
    <source>
        <dbReference type="Ensembl" id="ENSSSCP00000059364.2"/>
    </source>
</evidence>
<evidence type="ECO:0000256" key="7">
    <source>
        <dbReference type="ARBA" id="ARBA00023136"/>
    </source>
</evidence>
<feature type="domain" description="SRCR" evidence="13">
    <location>
        <begin position="25"/>
        <end position="125"/>
    </location>
</feature>
<feature type="disulfide bond" evidence="11">
    <location>
        <begin position="407"/>
        <end position="471"/>
    </location>
</feature>
<keyword evidence="4" id="KW-0732">Signal</keyword>
<evidence type="ECO:0000256" key="3">
    <source>
        <dbReference type="ARBA" id="ARBA00022692"/>
    </source>
</evidence>
<feature type="transmembrane region" description="Helical" evidence="12">
    <location>
        <begin position="726"/>
        <end position="753"/>
    </location>
</feature>
<evidence type="ECO:0000256" key="12">
    <source>
        <dbReference type="SAM" id="Phobius"/>
    </source>
</evidence>
<dbReference type="PROSITE" id="PS50287">
    <property type="entry name" value="SRCR_2"/>
    <property type="match status" value="6"/>
</dbReference>
<dbReference type="PANTHER" id="PTHR19331">
    <property type="entry name" value="SCAVENGER RECEPTOR DOMAIN-CONTAINING"/>
    <property type="match status" value="1"/>
</dbReference>
<evidence type="ECO:0000259" key="13">
    <source>
        <dbReference type="PROSITE" id="PS50287"/>
    </source>
</evidence>
<feature type="disulfide bond" evidence="11">
    <location>
        <begin position="50"/>
        <end position="114"/>
    </location>
</feature>
<gene>
    <name evidence="14" type="primary">LOC100627089</name>
</gene>
<dbReference type="PROSITE" id="PS00420">
    <property type="entry name" value="SRCR_1"/>
    <property type="match status" value="3"/>
</dbReference>
<dbReference type="Gene3D" id="3.10.250.10">
    <property type="entry name" value="SRCR-like domain"/>
    <property type="match status" value="6"/>
</dbReference>
<feature type="domain" description="SRCR" evidence="13">
    <location>
        <begin position="606"/>
        <end position="706"/>
    </location>
</feature>
<feature type="disulfide bond" evidence="11">
    <location>
        <begin position="525"/>
        <end position="586"/>
    </location>
</feature>
<dbReference type="GO" id="GO:0009897">
    <property type="term" value="C:external side of plasma membrane"/>
    <property type="evidence" value="ECO:0000318"/>
    <property type="project" value="GO_Central"/>
</dbReference>
<feature type="disulfide bond" evidence="11">
    <location>
        <begin position="675"/>
        <end position="685"/>
    </location>
</feature>
<feature type="disulfide bond" evidence="11">
    <location>
        <begin position="94"/>
        <end position="104"/>
    </location>
</feature>
<keyword evidence="15" id="KW-1185">Reference proteome</keyword>
<feature type="domain" description="SRCR" evidence="13">
    <location>
        <begin position="214"/>
        <end position="312"/>
    </location>
</feature>
<feature type="disulfide bond" evidence="11">
    <location>
        <begin position="281"/>
        <end position="291"/>
    </location>
</feature>
<dbReference type="ExpressionAtlas" id="A0A287BS67">
    <property type="expression patterns" value="baseline and differential"/>
</dbReference>
<dbReference type="Bgee" id="ENSSSCG00000031085">
    <property type="expression patterns" value="Expressed in blood and 7 other cell types or tissues"/>
</dbReference>
<feature type="disulfide bond" evidence="11">
    <location>
        <begin position="451"/>
        <end position="461"/>
    </location>
</feature>
<feature type="disulfide bond" evidence="11">
    <location>
        <begin position="631"/>
        <end position="695"/>
    </location>
</feature>
<keyword evidence="9" id="KW-0325">Glycoprotein</keyword>
<dbReference type="InterPro" id="IPR001190">
    <property type="entry name" value="SRCR"/>
</dbReference>
<evidence type="ECO:0000313" key="15">
    <source>
        <dbReference type="Proteomes" id="UP000008227"/>
    </source>
</evidence>
<organism evidence="14 15">
    <name type="scientific">Sus scrofa</name>
    <name type="common">Pig</name>
    <dbReference type="NCBI Taxonomy" id="9823"/>
    <lineage>
        <taxon>Eukaryota</taxon>
        <taxon>Metazoa</taxon>
        <taxon>Chordata</taxon>
        <taxon>Craniata</taxon>
        <taxon>Vertebrata</taxon>
        <taxon>Euteleostomi</taxon>
        <taxon>Mammalia</taxon>
        <taxon>Eutheria</taxon>
        <taxon>Laurasiatheria</taxon>
        <taxon>Artiodactyla</taxon>
        <taxon>Suina</taxon>
        <taxon>Suidae</taxon>
        <taxon>Sus</taxon>
    </lineage>
</organism>
<dbReference type="InParanoid" id="A0A287BS67"/>
<evidence type="ECO:0000256" key="10">
    <source>
        <dbReference type="ARBA" id="ARBA00037847"/>
    </source>
</evidence>
<feature type="domain" description="SRCR" evidence="13">
    <location>
        <begin position="487"/>
        <end position="587"/>
    </location>
</feature>
<comment type="caution">
    <text evidence="11">Lacks conserved residue(s) required for the propagation of feature annotation.</text>
</comment>
<dbReference type="FunFam" id="3.10.250.10:FF:000009">
    <property type="entry name" value="WC1"/>
    <property type="match status" value="1"/>
</dbReference>
<dbReference type="STRING" id="9823.ENSSSCP00000059364"/>
<dbReference type="GeneTree" id="ENSGT00940000157963"/>
<reference evidence="14" key="3">
    <citation type="submission" date="2025-09" db="UniProtKB">
        <authorList>
            <consortium name="Ensembl"/>
        </authorList>
    </citation>
    <scope>IDENTIFICATION</scope>
</reference>
<keyword evidence="6 12" id="KW-1133">Transmembrane helix</keyword>
<dbReference type="Proteomes" id="UP000008227">
    <property type="component" value="Unassembled WGS sequence"/>
</dbReference>